<dbReference type="Proteomes" id="UP000035050">
    <property type="component" value="Chromosome"/>
</dbReference>
<feature type="transmembrane region" description="Helical" evidence="8">
    <location>
        <begin position="46"/>
        <end position="63"/>
    </location>
</feature>
<dbReference type="Pfam" id="PF01925">
    <property type="entry name" value="TauE"/>
    <property type="match status" value="1"/>
</dbReference>
<dbReference type="PANTHER" id="PTHR30269:SF37">
    <property type="entry name" value="MEMBRANE TRANSPORTER PROTEIN"/>
    <property type="match status" value="1"/>
</dbReference>
<evidence type="ECO:0000256" key="4">
    <source>
        <dbReference type="ARBA" id="ARBA00022475"/>
    </source>
</evidence>
<dbReference type="AlphaFoldDB" id="A0A0E3U765"/>
<dbReference type="InterPro" id="IPR002781">
    <property type="entry name" value="TM_pro_TauE-like"/>
</dbReference>
<keyword evidence="5 8" id="KW-0812">Transmembrane</keyword>
<keyword evidence="3" id="KW-0813">Transport</keyword>
<dbReference type="RefSeq" id="WP_046291404.1">
    <property type="nucleotide sequence ID" value="NZ_CP011253.3"/>
</dbReference>
<evidence type="ECO:0000313" key="9">
    <source>
        <dbReference type="EMBL" id="AKC70153.1"/>
    </source>
</evidence>
<evidence type="ECO:0000256" key="7">
    <source>
        <dbReference type="ARBA" id="ARBA00023136"/>
    </source>
</evidence>
<dbReference type="KEGG" id="pox:MB84_12685"/>
<feature type="transmembrane region" description="Helical" evidence="8">
    <location>
        <begin position="75"/>
        <end position="93"/>
    </location>
</feature>
<comment type="similarity">
    <text evidence="2 8">Belongs to the 4-toluene sulfonate uptake permease (TSUP) (TC 2.A.102) family.</text>
</comment>
<name>A0A0E3U765_9BURK</name>
<evidence type="ECO:0000313" key="10">
    <source>
        <dbReference type="Proteomes" id="UP000035050"/>
    </source>
</evidence>
<dbReference type="EMBL" id="CP011253">
    <property type="protein sequence ID" value="AKC70153.1"/>
    <property type="molecule type" value="Genomic_DNA"/>
</dbReference>
<sequence length="253" mass="26865">MTADPLLPLLPLIVGACIGGFVQGLSGFAFSLVALSFWAWSLPPTLAGPLAAFCSLVGQILALRTVRRAVPLARLAPFVLCGLVGVPVGVWILRYLDPVWFRASIGAILVVYCSILLLAAHLPRIAHGGRAADGVVGFIGGVMGGIGGLVGVVPTLWCTLRGWDKDMQRAVMQIFFIVMHTLTITLYAVHGVITAQTLHVFAIAVPSMILPTLAGAWAYKFLSDHMFRRMVLALLACSGVTLLVGTVPELLAR</sequence>
<dbReference type="GO" id="GO:0005886">
    <property type="term" value="C:plasma membrane"/>
    <property type="evidence" value="ECO:0007669"/>
    <property type="project" value="UniProtKB-SubCell"/>
</dbReference>
<feature type="transmembrane region" description="Helical" evidence="8">
    <location>
        <begin position="99"/>
        <end position="122"/>
    </location>
</feature>
<feature type="transmembrane region" description="Helical" evidence="8">
    <location>
        <begin position="200"/>
        <end position="219"/>
    </location>
</feature>
<evidence type="ECO:0000256" key="5">
    <source>
        <dbReference type="ARBA" id="ARBA00022692"/>
    </source>
</evidence>
<dbReference type="OrthoDB" id="8717848at2"/>
<dbReference type="InterPro" id="IPR052017">
    <property type="entry name" value="TSUP"/>
</dbReference>
<keyword evidence="6 8" id="KW-1133">Transmembrane helix</keyword>
<feature type="transmembrane region" description="Helical" evidence="8">
    <location>
        <begin position="231"/>
        <end position="252"/>
    </location>
</feature>
<evidence type="ECO:0000256" key="3">
    <source>
        <dbReference type="ARBA" id="ARBA00022448"/>
    </source>
</evidence>
<reference evidence="9" key="1">
    <citation type="submission" date="2016-06" db="EMBL/GenBank/DDBJ databases">
        <title>Pandoraea oxalativorans DSM 23570 Genome Sequencing.</title>
        <authorList>
            <person name="Ee R."/>
            <person name="Lim Y.-L."/>
            <person name="Yong D."/>
            <person name="Yin W.-F."/>
            <person name="Chan K.-G."/>
        </authorList>
    </citation>
    <scope>NUCLEOTIDE SEQUENCE</scope>
    <source>
        <strain evidence="9">DSM 23570</strain>
    </source>
</reference>
<keyword evidence="4 8" id="KW-1003">Cell membrane</keyword>
<dbReference type="PATRIC" id="fig|573737.6.peg.3428"/>
<comment type="subcellular location">
    <subcellularLocation>
        <location evidence="1 8">Cell membrane</location>
        <topology evidence="1 8">Multi-pass membrane protein</topology>
    </subcellularLocation>
</comment>
<keyword evidence="7 8" id="KW-0472">Membrane</keyword>
<proteinExistence type="inferred from homology"/>
<evidence type="ECO:0000256" key="6">
    <source>
        <dbReference type="ARBA" id="ARBA00022989"/>
    </source>
</evidence>
<dbReference type="HOGENOM" id="CLU_054750_5_6_4"/>
<keyword evidence="10" id="KW-1185">Reference proteome</keyword>
<accession>A0A0E3U765</accession>
<dbReference type="PANTHER" id="PTHR30269">
    <property type="entry name" value="TRANSMEMBRANE PROTEIN YFCA"/>
    <property type="match status" value="1"/>
</dbReference>
<organism evidence="9 10">
    <name type="scientific">Pandoraea oxalativorans</name>
    <dbReference type="NCBI Taxonomy" id="573737"/>
    <lineage>
        <taxon>Bacteria</taxon>
        <taxon>Pseudomonadati</taxon>
        <taxon>Pseudomonadota</taxon>
        <taxon>Betaproteobacteria</taxon>
        <taxon>Burkholderiales</taxon>
        <taxon>Burkholderiaceae</taxon>
        <taxon>Pandoraea</taxon>
    </lineage>
</organism>
<feature type="transmembrane region" description="Helical" evidence="8">
    <location>
        <begin position="134"/>
        <end position="157"/>
    </location>
</feature>
<feature type="transmembrane region" description="Helical" evidence="8">
    <location>
        <begin position="12"/>
        <end position="40"/>
    </location>
</feature>
<evidence type="ECO:0000256" key="1">
    <source>
        <dbReference type="ARBA" id="ARBA00004651"/>
    </source>
</evidence>
<gene>
    <name evidence="9" type="ORF">MB84_12685</name>
</gene>
<feature type="transmembrane region" description="Helical" evidence="8">
    <location>
        <begin position="169"/>
        <end position="188"/>
    </location>
</feature>
<evidence type="ECO:0000256" key="8">
    <source>
        <dbReference type="RuleBase" id="RU363041"/>
    </source>
</evidence>
<protein>
    <recommendedName>
        <fullName evidence="8">Probable membrane transporter protein</fullName>
    </recommendedName>
</protein>
<evidence type="ECO:0000256" key="2">
    <source>
        <dbReference type="ARBA" id="ARBA00009142"/>
    </source>
</evidence>